<organism evidence="1 2">
    <name type="scientific">Chaenocephalus aceratus</name>
    <name type="common">Blackfin icefish</name>
    <name type="synonym">Chaenichthys aceratus</name>
    <dbReference type="NCBI Taxonomy" id="36190"/>
    <lineage>
        <taxon>Eukaryota</taxon>
        <taxon>Metazoa</taxon>
        <taxon>Chordata</taxon>
        <taxon>Craniata</taxon>
        <taxon>Vertebrata</taxon>
        <taxon>Euteleostomi</taxon>
        <taxon>Actinopterygii</taxon>
        <taxon>Neopterygii</taxon>
        <taxon>Teleostei</taxon>
        <taxon>Neoteleostei</taxon>
        <taxon>Acanthomorphata</taxon>
        <taxon>Eupercaria</taxon>
        <taxon>Perciformes</taxon>
        <taxon>Notothenioidei</taxon>
        <taxon>Channichthyidae</taxon>
        <taxon>Chaenocephalus</taxon>
    </lineage>
</organism>
<evidence type="ECO:0000313" key="1">
    <source>
        <dbReference type="EMBL" id="KAI4826140.1"/>
    </source>
</evidence>
<accession>A0ACB9XGP1</accession>
<dbReference type="EMBL" id="CM043790">
    <property type="protein sequence ID" value="KAI4826140.1"/>
    <property type="molecule type" value="Genomic_DNA"/>
</dbReference>
<sequence length="100" mass="10694">MRIPQHMESREASNEECVVQGFSPGEDPPCVQTVISPTVISPTVISPTVISPTVISPTVHIDDRQRQQLTETYTCLCTSSLSCTGVALPTGSICNGLSVY</sequence>
<proteinExistence type="predicted"/>
<dbReference type="Proteomes" id="UP001057452">
    <property type="component" value="Chromosome 6"/>
</dbReference>
<evidence type="ECO:0000313" key="2">
    <source>
        <dbReference type="Proteomes" id="UP001057452"/>
    </source>
</evidence>
<name>A0ACB9XGP1_CHAAC</name>
<protein>
    <submittedName>
        <fullName evidence="1">Uncharacterized protein</fullName>
    </submittedName>
</protein>
<reference evidence="1" key="1">
    <citation type="submission" date="2022-05" db="EMBL/GenBank/DDBJ databases">
        <title>Chromosome-level genome of Chaenocephalus aceratus.</title>
        <authorList>
            <person name="Park H."/>
        </authorList>
    </citation>
    <scope>NUCLEOTIDE SEQUENCE</scope>
    <source>
        <strain evidence="1">KU_202001</strain>
    </source>
</reference>
<keyword evidence="2" id="KW-1185">Reference proteome</keyword>
<comment type="caution">
    <text evidence="1">The sequence shown here is derived from an EMBL/GenBank/DDBJ whole genome shotgun (WGS) entry which is preliminary data.</text>
</comment>
<gene>
    <name evidence="1" type="ORF">KUCAC02_021787</name>
</gene>